<dbReference type="InterPro" id="IPR043128">
    <property type="entry name" value="Rev_trsase/Diguanyl_cyclase"/>
</dbReference>
<evidence type="ECO:0000256" key="3">
    <source>
        <dbReference type="SAM" id="Phobius"/>
    </source>
</evidence>
<reference evidence="6" key="1">
    <citation type="journal article" date="2017" name="Environ. Microbiol. Rep.">
        <title>Genetic Diversity of Marine Anaerobic Ammonium-Oxidizing Bacteria as Revealed by Genomic and Proteomic Analyses of 'Candidatus Scalindua japonica'.</title>
        <authorList>
            <person name="Oshiki M."/>
            <person name="Mizuto K."/>
            <person name="Kimura Z."/>
            <person name="Kindaichi T."/>
            <person name="Satoh H."/>
            <person name="Okabe S."/>
        </authorList>
    </citation>
    <scope>NUCLEOTIDE SEQUENCE [LARGE SCALE GENOMIC DNA]</scope>
    <source>
        <strain evidence="6">husup-a2</strain>
    </source>
</reference>
<gene>
    <name evidence="5" type="ORF">SCALIN_C05_0159</name>
</gene>
<dbReference type="EC" id="2.7.7.65" evidence="1"/>
<dbReference type="InterPro" id="IPR050469">
    <property type="entry name" value="Diguanylate_Cyclase"/>
</dbReference>
<keyword evidence="3" id="KW-1133">Transmembrane helix</keyword>
<organism evidence="5 6">
    <name type="scientific">Candidatus Scalindua japonica</name>
    <dbReference type="NCBI Taxonomy" id="1284222"/>
    <lineage>
        <taxon>Bacteria</taxon>
        <taxon>Pseudomonadati</taxon>
        <taxon>Planctomycetota</taxon>
        <taxon>Candidatus Brocadiia</taxon>
        <taxon>Candidatus Brocadiales</taxon>
        <taxon>Candidatus Scalinduaceae</taxon>
        <taxon>Candidatus Scalindua</taxon>
    </lineage>
</organism>
<feature type="transmembrane region" description="Helical" evidence="3">
    <location>
        <begin position="104"/>
        <end position="125"/>
    </location>
</feature>
<comment type="caution">
    <text evidence="5">The sequence shown here is derived from an EMBL/GenBank/DDBJ whole genome shotgun (WGS) entry which is preliminary data.</text>
</comment>
<dbReference type="RefSeq" id="WP_096893314.1">
    <property type="nucleotide sequence ID" value="NZ_BAOS01000005.1"/>
</dbReference>
<evidence type="ECO:0000313" key="6">
    <source>
        <dbReference type="Proteomes" id="UP000218542"/>
    </source>
</evidence>
<sequence>MKYIIISIILIITLLSNAIYLFHGPAAEQKANESENIFTYKTPDNEIWINKNKLALERMRNHYISGSDSIIDSLEAENQHVTPLQQLEPEARKMLTASKNNSPYFFIFNSLIIVSGFIFISLVTLKRKQTEQSETSSHRQTEKIISKIQTTEKSERNQSCYSEQILNKSKEIICEILQIINEHSDNNISPKQGLLDNFAKEQVKKIKTSSTIEDLLTIEEDIKKIIPKHFETTKCLVNTKFNELRAMLNELAEDFGSITEDNTDFSEQIKDSMSHIEKAMKLDEIKQIRKKITLETSSMRKVIAKKQEKDAIIIDSLTHKVKAIKEELASAKKEVLIDGLTQIYNRKAFDKKIGDFFKKKTNMKRPFTLAMVDIDYFKKVNDEFGHTVGDEILKKVARTIKETFRLNDFVARYGGEEFSVMIDRIDSHYIMDVCERLRVAIEEISFMVDSERIPTSASIGIAFSKHSDTPKTLIDRADKALYFAKESGRNTIKSEVDLSETLLETVSN</sequence>
<evidence type="ECO:0000259" key="4">
    <source>
        <dbReference type="PROSITE" id="PS50887"/>
    </source>
</evidence>
<evidence type="ECO:0000256" key="1">
    <source>
        <dbReference type="ARBA" id="ARBA00012528"/>
    </source>
</evidence>
<accession>A0A286TW52</accession>
<dbReference type="InterPro" id="IPR000160">
    <property type="entry name" value="GGDEF_dom"/>
</dbReference>
<evidence type="ECO:0000256" key="2">
    <source>
        <dbReference type="ARBA" id="ARBA00034247"/>
    </source>
</evidence>
<dbReference type="GO" id="GO:1902201">
    <property type="term" value="P:negative regulation of bacterial-type flagellum-dependent cell motility"/>
    <property type="evidence" value="ECO:0007669"/>
    <property type="project" value="TreeGrafter"/>
</dbReference>
<dbReference type="SMART" id="SM00267">
    <property type="entry name" value="GGDEF"/>
    <property type="match status" value="1"/>
</dbReference>
<keyword evidence="6" id="KW-1185">Reference proteome</keyword>
<protein>
    <recommendedName>
        <fullName evidence="1">diguanylate cyclase</fullName>
        <ecNumber evidence="1">2.7.7.65</ecNumber>
    </recommendedName>
</protein>
<comment type="catalytic activity">
    <reaction evidence="2">
        <text>2 GTP = 3',3'-c-di-GMP + 2 diphosphate</text>
        <dbReference type="Rhea" id="RHEA:24898"/>
        <dbReference type="ChEBI" id="CHEBI:33019"/>
        <dbReference type="ChEBI" id="CHEBI:37565"/>
        <dbReference type="ChEBI" id="CHEBI:58805"/>
        <dbReference type="EC" id="2.7.7.65"/>
    </reaction>
</comment>
<keyword evidence="3" id="KW-0812">Transmembrane</keyword>
<dbReference type="AlphaFoldDB" id="A0A286TW52"/>
<dbReference type="PANTHER" id="PTHR45138">
    <property type="entry name" value="REGULATORY COMPONENTS OF SENSORY TRANSDUCTION SYSTEM"/>
    <property type="match status" value="1"/>
</dbReference>
<dbReference type="GO" id="GO:0052621">
    <property type="term" value="F:diguanylate cyclase activity"/>
    <property type="evidence" value="ECO:0007669"/>
    <property type="project" value="UniProtKB-EC"/>
</dbReference>
<dbReference type="Gene3D" id="3.30.70.270">
    <property type="match status" value="1"/>
</dbReference>
<evidence type="ECO:0000313" key="5">
    <source>
        <dbReference type="EMBL" id="GAX60074.1"/>
    </source>
</evidence>
<name>A0A286TW52_9BACT</name>
<proteinExistence type="predicted"/>
<dbReference type="NCBIfam" id="TIGR00254">
    <property type="entry name" value="GGDEF"/>
    <property type="match status" value="1"/>
</dbReference>
<dbReference type="EMBL" id="BAOS01000005">
    <property type="protein sequence ID" value="GAX60074.1"/>
    <property type="molecule type" value="Genomic_DNA"/>
</dbReference>
<dbReference type="OrthoDB" id="243535at2"/>
<dbReference type="Pfam" id="PF00990">
    <property type="entry name" value="GGDEF"/>
    <property type="match status" value="1"/>
</dbReference>
<dbReference type="Proteomes" id="UP000218542">
    <property type="component" value="Unassembled WGS sequence"/>
</dbReference>
<keyword evidence="3" id="KW-0472">Membrane</keyword>
<dbReference type="InterPro" id="IPR029787">
    <property type="entry name" value="Nucleotide_cyclase"/>
</dbReference>
<dbReference type="PROSITE" id="PS50887">
    <property type="entry name" value="GGDEF"/>
    <property type="match status" value="1"/>
</dbReference>
<feature type="domain" description="GGDEF" evidence="4">
    <location>
        <begin position="365"/>
        <end position="497"/>
    </location>
</feature>
<dbReference type="GO" id="GO:0043709">
    <property type="term" value="P:cell adhesion involved in single-species biofilm formation"/>
    <property type="evidence" value="ECO:0007669"/>
    <property type="project" value="TreeGrafter"/>
</dbReference>
<dbReference type="CDD" id="cd01949">
    <property type="entry name" value="GGDEF"/>
    <property type="match status" value="1"/>
</dbReference>
<dbReference type="FunFam" id="3.30.70.270:FF:000001">
    <property type="entry name" value="Diguanylate cyclase domain protein"/>
    <property type="match status" value="1"/>
</dbReference>
<dbReference type="SUPFAM" id="SSF55073">
    <property type="entry name" value="Nucleotide cyclase"/>
    <property type="match status" value="1"/>
</dbReference>
<dbReference type="PANTHER" id="PTHR45138:SF9">
    <property type="entry name" value="DIGUANYLATE CYCLASE DGCM-RELATED"/>
    <property type="match status" value="1"/>
</dbReference>
<dbReference type="GO" id="GO:0005886">
    <property type="term" value="C:plasma membrane"/>
    <property type="evidence" value="ECO:0007669"/>
    <property type="project" value="TreeGrafter"/>
</dbReference>